<sequence>MVEEADLALTQHVGVDADDVEVKELTVVGDFSDEGDAGEGGEAFGVKTIGMLLEVISPLPVPAGMVTMPSSSETPTPEGALEALMSKKEPLTPATASASSIMSEIASASETVPGYR</sequence>
<accession>A0A3S9PYB1</accession>
<protein>
    <submittedName>
        <fullName evidence="1">Uncharacterized protein</fullName>
    </submittedName>
</protein>
<name>A0A3S9PYB1_9ACTO</name>
<evidence type="ECO:0000313" key="1">
    <source>
        <dbReference type="EMBL" id="AZQ77357.1"/>
    </source>
</evidence>
<evidence type="ECO:0000313" key="2">
    <source>
        <dbReference type="Proteomes" id="UP000280344"/>
    </source>
</evidence>
<dbReference type="EMBL" id="CP034593">
    <property type="protein sequence ID" value="AZQ77357.1"/>
    <property type="molecule type" value="Genomic_DNA"/>
</dbReference>
<dbReference type="KEGG" id="flh:EJ997_08460"/>
<gene>
    <name evidence="1" type="ORF">EJ997_08460</name>
</gene>
<dbReference type="AlphaFoldDB" id="A0A3S9PYB1"/>
<proteinExistence type="predicted"/>
<reference evidence="1 2" key="1">
    <citation type="submission" date="2018-12" db="EMBL/GenBank/DDBJ databases">
        <title>Complete genome sequence of Flaviflexus sp. H23T48.</title>
        <authorList>
            <person name="Bae J.-W."/>
            <person name="Lee J.-Y."/>
        </authorList>
    </citation>
    <scope>NUCLEOTIDE SEQUENCE [LARGE SCALE GENOMIC DNA]</scope>
    <source>
        <strain evidence="1 2">H23T48</strain>
    </source>
</reference>
<keyword evidence="2" id="KW-1185">Reference proteome</keyword>
<dbReference type="Proteomes" id="UP000280344">
    <property type="component" value="Chromosome"/>
</dbReference>
<organism evidence="1 2">
    <name type="scientific">Flaviflexus ciconiae</name>
    <dbReference type="NCBI Taxonomy" id="2496867"/>
    <lineage>
        <taxon>Bacteria</taxon>
        <taxon>Bacillati</taxon>
        <taxon>Actinomycetota</taxon>
        <taxon>Actinomycetes</taxon>
        <taxon>Actinomycetales</taxon>
        <taxon>Actinomycetaceae</taxon>
        <taxon>Flaviflexus</taxon>
    </lineage>
</organism>